<feature type="compositionally biased region" description="Basic and acidic residues" evidence="1">
    <location>
        <begin position="19"/>
        <end position="34"/>
    </location>
</feature>
<dbReference type="KEGG" id="lak:106158720"/>
<dbReference type="GeneID" id="106158720"/>
<sequence length="490" mass="55799">MSAPWTLWRSMPPRYQLSLERKEQPKPREKKGDFILEPQATNRSLSDSEDRESTLNQSLIHSDKERLFKKAHPAFPCRRSAYLHHMKVQGRVNSAKTFINEHPSVIPSRPHTRAKSAPNLLENCAANKSHDPFIPTREYTTDSRNLYYKIRHDPRFSDKVVDIPESYEPEPESTPERFPARKVPRSASRVVKKLFVSPENSMQFQYVSETPLALHKQTYHSLPDEVPGGMDGDQRNDSLPPGSPPNTEDPETPSIPPHLQPSRSGSDQIHTQGDQSNGNVVQEYMLRTDDILRYYSEKDCSICKHIADDISIYQQSLMSNDGHQRRLIENSFLTGRPLMDYLESHTPKEITNNKVHKIFLGNVRDHFSLDTIHDPLETNNAFFQLNRPSVLNPRKEMGLPRVLGKQISETETKNSRKLKPSLVPCFAKENGAVKLRLSKDNQARIPAEPKESPRKTCIKYAEIVIPSATESDSGTLLGLSPRKSDMNATI</sequence>
<feature type="region of interest" description="Disordered" evidence="1">
    <location>
        <begin position="165"/>
        <end position="185"/>
    </location>
</feature>
<gene>
    <name evidence="3" type="primary">LOC106158720</name>
</gene>
<proteinExistence type="predicted"/>
<accession>A0A1S3HW44</accession>
<feature type="region of interest" description="Disordered" evidence="1">
    <location>
        <begin position="16"/>
        <end position="56"/>
    </location>
</feature>
<protein>
    <submittedName>
        <fullName evidence="3">Uncharacterized protein LOC106158720</fullName>
    </submittedName>
</protein>
<keyword evidence="2" id="KW-1185">Reference proteome</keyword>
<reference evidence="3" key="1">
    <citation type="submission" date="2025-08" db="UniProtKB">
        <authorList>
            <consortium name="RefSeq"/>
        </authorList>
    </citation>
    <scope>IDENTIFICATION</scope>
    <source>
        <tissue evidence="3">Gonads</tissue>
    </source>
</reference>
<evidence type="ECO:0000313" key="2">
    <source>
        <dbReference type="Proteomes" id="UP000085678"/>
    </source>
</evidence>
<dbReference type="InParanoid" id="A0A1S3HW44"/>
<feature type="compositionally biased region" description="Polar residues" evidence="1">
    <location>
        <begin position="261"/>
        <end position="280"/>
    </location>
</feature>
<evidence type="ECO:0000313" key="3">
    <source>
        <dbReference type="RefSeq" id="XP_013390255.1"/>
    </source>
</evidence>
<dbReference type="RefSeq" id="XP_013390255.1">
    <property type="nucleotide sequence ID" value="XM_013534801.1"/>
</dbReference>
<dbReference type="Proteomes" id="UP000085678">
    <property type="component" value="Unplaced"/>
</dbReference>
<feature type="region of interest" description="Disordered" evidence="1">
    <location>
        <begin position="471"/>
        <end position="490"/>
    </location>
</feature>
<feature type="region of interest" description="Disordered" evidence="1">
    <location>
        <begin position="221"/>
        <end position="281"/>
    </location>
</feature>
<evidence type="ECO:0000256" key="1">
    <source>
        <dbReference type="SAM" id="MobiDB-lite"/>
    </source>
</evidence>
<dbReference type="OrthoDB" id="6116987at2759"/>
<name>A0A1S3HW44_LINAN</name>
<dbReference type="AlphaFoldDB" id="A0A1S3HW44"/>
<organism evidence="2 3">
    <name type="scientific">Lingula anatina</name>
    <name type="common">Brachiopod</name>
    <name type="synonym">Lingula unguis</name>
    <dbReference type="NCBI Taxonomy" id="7574"/>
    <lineage>
        <taxon>Eukaryota</taxon>
        <taxon>Metazoa</taxon>
        <taxon>Spiralia</taxon>
        <taxon>Lophotrochozoa</taxon>
        <taxon>Brachiopoda</taxon>
        <taxon>Linguliformea</taxon>
        <taxon>Lingulata</taxon>
        <taxon>Lingulida</taxon>
        <taxon>Linguloidea</taxon>
        <taxon>Lingulidae</taxon>
        <taxon>Lingula</taxon>
    </lineage>
</organism>